<dbReference type="Pfam" id="PF02738">
    <property type="entry name" value="MoCoBD_1"/>
    <property type="match status" value="1"/>
</dbReference>
<dbReference type="InterPro" id="IPR008274">
    <property type="entry name" value="AldOxase/xan_DH_MoCoBD1"/>
</dbReference>
<dbReference type="EMBL" id="CP113264">
    <property type="protein sequence ID" value="WAE70732.1"/>
    <property type="molecule type" value="Genomic_DNA"/>
</dbReference>
<dbReference type="NCBIfam" id="TIGR03196">
    <property type="entry name" value="pucD"/>
    <property type="match status" value="1"/>
</dbReference>
<evidence type="ECO:0000313" key="4">
    <source>
        <dbReference type="Proteomes" id="UP001156498"/>
    </source>
</evidence>
<proteinExistence type="predicted"/>
<dbReference type="GO" id="GO:0004854">
    <property type="term" value="F:xanthine dehydrogenase activity"/>
    <property type="evidence" value="ECO:0007669"/>
    <property type="project" value="UniProtKB-EC"/>
</dbReference>
<dbReference type="SUPFAM" id="SSF54665">
    <property type="entry name" value="CO dehydrogenase molybdoprotein N-domain-like"/>
    <property type="match status" value="1"/>
</dbReference>
<name>A0ABY6YEQ6_9ACTN</name>
<gene>
    <name evidence="3" type="primary">pucD</name>
    <name evidence="3" type="ORF">OUQ99_15920</name>
</gene>
<dbReference type="Proteomes" id="UP001156498">
    <property type="component" value="Chromosome"/>
</dbReference>
<dbReference type="Pfam" id="PF01315">
    <property type="entry name" value="Ald_Xan_dh_C"/>
    <property type="match status" value="1"/>
</dbReference>
<dbReference type="InterPro" id="IPR000674">
    <property type="entry name" value="Ald_Oxase/Xan_DH_a/b"/>
</dbReference>
<accession>A0ABY6YEQ6</accession>
<dbReference type="PANTHER" id="PTHR11908:SF157">
    <property type="entry name" value="XANTHINE DEHYDROGENASE SUBUNIT D-RELATED"/>
    <property type="match status" value="1"/>
</dbReference>
<dbReference type="EC" id="1.17.1.4" evidence="3"/>
<organism evidence="3 4">
    <name type="scientific">Streptomonospora nanhaiensis</name>
    <dbReference type="NCBI Taxonomy" id="1323731"/>
    <lineage>
        <taxon>Bacteria</taxon>
        <taxon>Bacillati</taxon>
        <taxon>Actinomycetota</taxon>
        <taxon>Actinomycetes</taxon>
        <taxon>Streptosporangiales</taxon>
        <taxon>Nocardiopsidaceae</taxon>
        <taxon>Streptomonospora</taxon>
    </lineage>
</organism>
<dbReference type="SMART" id="SM01008">
    <property type="entry name" value="Ald_Xan_dh_C"/>
    <property type="match status" value="1"/>
</dbReference>
<feature type="domain" description="Aldehyde oxidase/xanthine dehydrogenase a/b hammerhead" evidence="2">
    <location>
        <begin position="33"/>
        <end position="139"/>
    </location>
</feature>
<dbReference type="InterPro" id="IPR017609">
    <property type="entry name" value="Xanthine_dehydrogenase_dsu"/>
</dbReference>
<feature type="compositionally biased region" description="Low complexity" evidence="1">
    <location>
        <begin position="1"/>
        <end position="15"/>
    </location>
</feature>
<dbReference type="InterPro" id="IPR036856">
    <property type="entry name" value="Ald_Oxase/Xan_DH_a/b_sf"/>
</dbReference>
<keyword evidence="4" id="KW-1185">Reference proteome</keyword>
<dbReference type="InterPro" id="IPR016208">
    <property type="entry name" value="Ald_Oxase/xanthine_DH-like"/>
</dbReference>
<evidence type="ECO:0000259" key="2">
    <source>
        <dbReference type="SMART" id="SM01008"/>
    </source>
</evidence>
<feature type="region of interest" description="Disordered" evidence="1">
    <location>
        <begin position="1"/>
        <end position="26"/>
    </location>
</feature>
<dbReference type="InterPro" id="IPR046867">
    <property type="entry name" value="AldOxase/xan_DH_MoCoBD2"/>
</dbReference>
<evidence type="ECO:0000256" key="1">
    <source>
        <dbReference type="SAM" id="MobiDB-lite"/>
    </source>
</evidence>
<protein>
    <submittedName>
        <fullName evidence="3">Xanthine dehydrogenase subunit D</fullName>
        <ecNumber evidence="3">1.17.1.4</ecNumber>
    </submittedName>
</protein>
<keyword evidence="3" id="KW-0560">Oxidoreductase</keyword>
<dbReference type="SUPFAM" id="SSF56003">
    <property type="entry name" value="Molybdenum cofactor-binding domain"/>
    <property type="match status" value="1"/>
</dbReference>
<dbReference type="Pfam" id="PF20256">
    <property type="entry name" value="MoCoBD_2"/>
    <property type="match status" value="1"/>
</dbReference>
<dbReference type="PANTHER" id="PTHR11908">
    <property type="entry name" value="XANTHINE DEHYDROGENASE"/>
    <property type="match status" value="1"/>
</dbReference>
<dbReference type="RefSeq" id="WP_267944535.1">
    <property type="nucleotide sequence ID" value="NZ_CP113264.1"/>
</dbReference>
<dbReference type="Gene3D" id="3.90.1170.50">
    <property type="entry name" value="Aldehyde oxidase/xanthine dehydrogenase, a/b hammerhead"/>
    <property type="match status" value="1"/>
</dbReference>
<dbReference type="Gene3D" id="3.30.365.10">
    <property type="entry name" value="Aldehyde oxidase/xanthine dehydrogenase, molybdopterin binding domain"/>
    <property type="match status" value="4"/>
</dbReference>
<sequence>MAATTRTVTGLTSTTKDGVGASPRRPDGTLKVTGEFAYSSDMWMEDMLWGATLRSPHPHAEIRGIDVTGALEVPGVHAVLTHEDVPGEKRYGLEFQDQPVLAFGKVRYKGEPVAVVAADHPETARRAMERIRVDYAVLEPVTDSRRAAMDPDCPPVHEAGSLPEHPEFNQRGNRLRHQPIRTGAFAEAAGAAAREGAVLERLRSEAAVVVSSEYEVGMQDQAFLGPESGMAVPAEDGGVDLYVATQWLHVDQRQIAPALGLPQDKVRLTLAGVGGAFGAREDLSMQIHACLLALRTGRPVKFVYNREESFYGHVHRHPAKMRYEHGASSDGRLLYATAEVVVDGGAYASATPAVVGVASSLGIGPYEVPNVLVDAYGVYTNNPPCGAMRGFGAVQACFAYESQMDRLAAELGMHPVDLRIKNALSQGSRIITGQEIDMPLPMAEMLQRCRDLPMPPERGALPDPGDLRTLPGGVAGTTRGEGVVRGVGYGVGLKNLCFSEGFDDYSTARVRLEVVAGEPVVMVHTAAAEVGQGLVTVKGQIARTELGVEKVVIHPSDTQVGSAGSSSASRQTYMTGGAVRTACASVRAAVFALARERGLVPGDLPDTDLALAGGKVVSATAGALVSLADLLGEAAQGGVVVEETREFHHRPTEMLDPLLGQGASHTQFGMCVHRAVVDVDVDLGLVKVVALDAVQDVGKVMHPQQLAGQIQGGSAQGLGLALMEEILVEDGVIRNPSFTDYLIPTILDTPPMRIEVLEHPDPHAPYGLRGAGEPPTLSSTPAVVAAVRAATGRPLTHAPVRPEDIVGIDL</sequence>
<evidence type="ECO:0000313" key="3">
    <source>
        <dbReference type="EMBL" id="WAE70732.1"/>
    </source>
</evidence>
<reference evidence="3 4" key="1">
    <citation type="journal article" date="2013" name="Int. J. Syst. Evol. Microbiol.">
        <title>Description of Streptomonospora sediminis sp. nov. and Streptomonospora nanhaiensis sp. nov., and reclassification of Nocardiopsis arabia Hozzein &amp; Goodfellow 2008 as Streptomonospora arabica comb. nov. and emended description of the genus Streptomonospora.</title>
        <authorList>
            <person name="Zhang D.F."/>
            <person name="Pan H.Q."/>
            <person name="He J."/>
            <person name="Zhang X.M."/>
            <person name="Zhang Y.G."/>
            <person name="Klenk H.P."/>
            <person name="Hu J.C."/>
            <person name="Li W.J."/>
        </authorList>
    </citation>
    <scope>NUCLEOTIDE SEQUENCE [LARGE SCALE GENOMIC DNA]</scope>
    <source>
        <strain evidence="3 4">12A09</strain>
    </source>
</reference>
<dbReference type="InterPro" id="IPR037165">
    <property type="entry name" value="AldOxase/xan_DH_Mopterin-bd_sf"/>
</dbReference>